<dbReference type="Proteomes" id="UP001589627">
    <property type="component" value="Unassembled WGS sequence"/>
</dbReference>
<dbReference type="SUPFAM" id="SSF53822">
    <property type="entry name" value="Periplasmic binding protein-like I"/>
    <property type="match status" value="1"/>
</dbReference>
<dbReference type="CDD" id="cd06267">
    <property type="entry name" value="PBP1_LacI_sugar_binding-like"/>
    <property type="match status" value="1"/>
</dbReference>
<evidence type="ECO:0000313" key="6">
    <source>
        <dbReference type="Proteomes" id="UP001589627"/>
    </source>
</evidence>
<evidence type="ECO:0000256" key="3">
    <source>
        <dbReference type="ARBA" id="ARBA00023163"/>
    </source>
</evidence>
<dbReference type="PANTHER" id="PTHR30146:SF109">
    <property type="entry name" value="HTH-TYPE TRANSCRIPTIONAL REGULATOR GALS"/>
    <property type="match status" value="1"/>
</dbReference>
<name>A0ABV5YZP6_9ACTN</name>
<evidence type="ECO:0000259" key="4">
    <source>
        <dbReference type="Pfam" id="PF13377"/>
    </source>
</evidence>
<evidence type="ECO:0000256" key="1">
    <source>
        <dbReference type="ARBA" id="ARBA00023015"/>
    </source>
</evidence>
<reference evidence="5 6" key="1">
    <citation type="submission" date="2024-09" db="EMBL/GenBank/DDBJ databases">
        <authorList>
            <person name="Sun Q."/>
            <person name="Mori K."/>
        </authorList>
    </citation>
    <scope>NUCLEOTIDE SEQUENCE [LARGE SCALE GENOMIC DNA]</scope>
    <source>
        <strain evidence="5 6">TBRC 0563</strain>
    </source>
</reference>
<dbReference type="Gene3D" id="3.40.50.2300">
    <property type="match status" value="1"/>
</dbReference>
<sequence length="97" mass="9801">ATALITNSDHLAHVVYAVAAGRGVRIPGDLSVVGHDDLPTSALLAPPLTTLAVDRRAIGVTAAGLLIDALAGRPPATRDVSLPTTLLVRGSTAPPPR</sequence>
<dbReference type="Pfam" id="PF13377">
    <property type="entry name" value="Peripla_BP_3"/>
    <property type="match status" value="1"/>
</dbReference>
<keyword evidence="3" id="KW-0804">Transcription</keyword>
<protein>
    <submittedName>
        <fullName evidence="5">Substrate-binding domain-containing protein</fullName>
    </submittedName>
</protein>
<keyword evidence="6" id="KW-1185">Reference proteome</keyword>
<evidence type="ECO:0000313" key="5">
    <source>
        <dbReference type="EMBL" id="MFB9840525.1"/>
    </source>
</evidence>
<dbReference type="RefSeq" id="WP_378213761.1">
    <property type="nucleotide sequence ID" value="NZ_JBHLZP010001141.1"/>
</dbReference>
<dbReference type="PANTHER" id="PTHR30146">
    <property type="entry name" value="LACI-RELATED TRANSCRIPTIONAL REPRESSOR"/>
    <property type="match status" value="1"/>
</dbReference>
<accession>A0ABV5YZP6</accession>
<dbReference type="EMBL" id="JBHLZP010001141">
    <property type="protein sequence ID" value="MFB9840525.1"/>
    <property type="molecule type" value="Genomic_DNA"/>
</dbReference>
<feature type="non-terminal residue" evidence="5">
    <location>
        <position position="1"/>
    </location>
</feature>
<dbReference type="InterPro" id="IPR046335">
    <property type="entry name" value="LacI/GalR-like_sensor"/>
</dbReference>
<proteinExistence type="predicted"/>
<comment type="caution">
    <text evidence="5">The sequence shown here is derived from an EMBL/GenBank/DDBJ whole genome shotgun (WGS) entry which is preliminary data.</text>
</comment>
<evidence type="ECO:0000256" key="2">
    <source>
        <dbReference type="ARBA" id="ARBA00023125"/>
    </source>
</evidence>
<gene>
    <name evidence="5" type="ORF">ACFFNX_51130</name>
</gene>
<feature type="domain" description="Transcriptional regulator LacI/GalR-like sensor" evidence="4">
    <location>
        <begin position="2"/>
        <end position="92"/>
    </location>
</feature>
<keyword evidence="1" id="KW-0805">Transcription regulation</keyword>
<organism evidence="5 6">
    <name type="scientific">Actinoallomurus acaciae</name>
    <dbReference type="NCBI Taxonomy" id="502577"/>
    <lineage>
        <taxon>Bacteria</taxon>
        <taxon>Bacillati</taxon>
        <taxon>Actinomycetota</taxon>
        <taxon>Actinomycetes</taxon>
        <taxon>Streptosporangiales</taxon>
        <taxon>Thermomonosporaceae</taxon>
        <taxon>Actinoallomurus</taxon>
    </lineage>
</organism>
<dbReference type="InterPro" id="IPR028082">
    <property type="entry name" value="Peripla_BP_I"/>
</dbReference>
<keyword evidence="2" id="KW-0238">DNA-binding</keyword>